<proteinExistence type="predicted"/>
<gene>
    <name evidence="2" type="ORF">BCF88_1136</name>
</gene>
<accession>A0A318U703</accession>
<keyword evidence="1" id="KW-0732">Signal</keyword>
<evidence type="ECO:0000313" key="2">
    <source>
        <dbReference type="EMBL" id="PYF42230.1"/>
    </source>
</evidence>
<evidence type="ECO:0000313" key="3">
    <source>
        <dbReference type="Proteomes" id="UP000247715"/>
    </source>
</evidence>
<reference evidence="2 3" key="1">
    <citation type="submission" date="2018-06" db="EMBL/GenBank/DDBJ databases">
        <title>Genomic Encyclopedia of Archaeal and Bacterial Type Strains, Phase II (KMG-II): from individual species to whole genera.</title>
        <authorList>
            <person name="Goeker M."/>
        </authorList>
    </citation>
    <scope>NUCLEOTIDE SEQUENCE [LARGE SCALE GENOMIC DNA]</scope>
    <source>
        <strain evidence="2 3">ATCC 29103</strain>
    </source>
</reference>
<dbReference type="Proteomes" id="UP000247715">
    <property type="component" value="Unassembled WGS sequence"/>
</dbReference>
<evidence type="ECO:0000256" key="1">
    <source>
        <dbReference type="SAM" id="SignalP"/>
    </source>
</evidence>
<dbReference type="PROSITE" id="PS51257">
    <property type="entry name" value="PROKAR_LIPOPROTEIN"/>
    <property type="match status" value="1"/>
</dbReference>
<sequence>MKKAIKWMFVSSPILIAAPAIVSCAPINKAVTTLKNKAIWQVEQEIDDFFKDKTEDKDTEKLKEDVKKLLKDLKSKEISKNYSIANFLADSKNEFISLVNSFWQLKIGKAKKAFEYFAIYDDFRNWLLKNNIDAPANKKVKEKVDNFVKTNFDNGKIDFNNFSLEDIDKHKDKLNKFVEEIKDEIKDPELKKIVENASSNLNGIKEFL</sequence>
<dbReference type="AlphaFoldDB" id="A0A318U703"/>
<dbReference type="RefSeq" id="WP_110858449.1">
    <property type="nucleotide sequence ID" value="NZ_LS991949.1"/>
</dbReference>
<dbReference type="EMBL" id="QKLP01000013">
    <property type="protein sequence ID" value="PYF42230.1"/>
    <property type="molecule type" value="Genomic_DNA"/>
</dbReference>
<organism evidence="2 3">
    <name type="scientific">Metamycoplasma alkalescens</name>
    <dbReference type="NCBI Taxonomy" id="45363"/>
    <lineage>
        <taxon>Bacteria</taxon>
        <taxon>Bacillati</taxon>
        <taxon>Mycoplasmatota</taxon>
        <taxon>Mycoplasmoidales</taxon>
        <taxon>Metamycoplasmataceae</taxon>
        <taxon>Metamycoplasma</taxon>
    </lineage>
</organism>
<feature type="chain" id="PRO_5016260071" description="Lipoprotein" evidence="1">
    <location>
        <begin position="23"/>
        <end position="208"/>
    </location>
</feature>
<protein>
    <recommendedName>
        <fullName evidence="4">Lipoprotein</fullName>
    </recommendedName>
</protein>
<evidence type="ECO:0008006" key="4">
    <source>
        <dbReference type="Google" id="ProtNLM"/>
    </source>
</evidence>
<name>A0A318U703_9BACT</name>
<comment type="caution">
    <text evidence="2">The sequence shown here is derived from an EMBL/GenBank/DDBJ whole genome shotgun (WGS) entry which is preliminary data.</text>
</comment>
<feature type="signal peptide" evidence="1">
    <location>
        <begin position="1"/>
        <end position="22"/>
    </location>
</feature>